<keyword evidence="2" id="KW-0472">Membrane</keyword>
<proteinExistence type="predicted"/>
<dbReference type="EMBL" id="JRYR02000001">
    <property type="protein sequence ID" value="OHX67248.1"/>
    <property type="molecule type" value="Genomic_DNA"/>
</dbReference>
<sequence length="371" mass="41324">MQKKEDKKDEFNEVWADAFKNEEINPPLDLWDDIEEEVDKINEKKNTFNIFRAAAAIITFGLLSSFLIKYDVPVASGYELGSISYSTARNIQEASMLPTDFFSSSFDDSKETIELFKEKYIAPSKKLIKEIENPFTVAKVNSRVIDKETKKVYYTELGSIEEDPKDFSDQILMARQSPSSIEKKVKKEKYLKVEVGAVQVDPNLKWNDHNIGQKTNTTSIALKGGIKMNENVFIELGAQFIQYSLNASLNDQNVAVNQKQISIPVAVGYKVNVSKKVNLDVFAGVAADFVFDQKVEGGTIEENTLVRNAVSNTSNISANVGASLNYKLAPKTSISVGTMYGSQLLDNSQHDEITSSNSALTLSMGLKYNII</sequence>
<comment type="caution">
    <text evidence="4">The sequence shown here is derived from an EMBL/GenBank/DDBJ whole genome shotgun (WGS) entry which is preliminary data.</text>
</comment>
<keyword evidence="5" id="KW-1185">Reference proteome</keyword>
<reference evidence="4 5" key="1">
    <citation type="journal article" date="2012" name="Int. J. Syst. Evol. Microbiol.">
        <title>Flammeovirga pacifica sp. nov., isolated from deep-sea sediment.</title>
        <authorList>
            <person name="Xu H."/>
            <person name="Fu Y."/>
            <person name="Yang N."/>
            <person name="Ding Z."/>
            <person name="Lai Q."/>
            <person name="Zeng R."/>
        </authorList>
    </citation>
    <scope>NUCLEOTIDE SEQUENCE [LARGE SCALE GENOMIC DNA]</scope>
    <source>
        <strain evidence="5">DSM 24597 / LMG 26175 / WPAGA1</strain>
    </source>
</reference>
<feature type="transmembrane region" description="Helical" evidence="2">
    <location>
        <begin position="50"/>
        <end position="68"/>
    </location>
</feature>
<dbReference type="Proteomes" id="UP000179797">
    <property type="component" value="Unassembled WGS sequence"/>
</dbReference>
<organism evidence="4 5">
    <name type="scientific">Flammeovirga pacifica</name>
    <dbReference type="NCBI Taxonomy" id="915059"/>
    <lineage>
        <taxon>Bacteria</taxon>
        <taxon>Pseudomonadati</taxon>
        <taxon>Bacteroidota</taxon>
        <taxon>Cytophagia</taxon>
        <taxon>Cytophagales</taxon>
        <taxon>Flammeovirgaceae</taxon>
        <taxon>Flammeovirga</taxon>
    </lineage>
</organism>
<accession>A0A1S1Z1U9</accession>
<dbReference type="OrthoDB" id="975478at2"/>
<evidence type="ECO:0000313" key="5">
    <source>
        <dbReference type="Proteomes" id="UP000179797"/>
    </source>
</evidence>
<keyword evidence="2" id="KW-1133">Transmembrane helix</keyword>
<name>A0A1S1Z1U9_FLAPC</name>
<dbReference type="Pfam" id="PF13505">
    <property type="entry name" value="OMP_b-brl"/>
    <property type="match status" value="1"/>
</dbReference>
<gene>
    <name evidence="4" type="ORF">NH26_13295</name>
</gene>
<keyword evidence="2" id="KW-0812">Transmembrane</keyword>
<dbReference type="Gene3D" id="2.40.160.20">
    <property type="match status" value="1"/>
</dbReference>
<dbReference type="AlphaFoldDB" id="A0A1S1Z1U9"/>
<keyword evidence="1" id="KW-0732">Signal</keyword>
<evidence type="ECO:0000256" key="2">
    <source>
        <dbReference type="SAM" id="Phobius"/>
    </source>
</evidence>
<evidence type="ECO:0000313" key="4">
    <source>
        <dbReference type="EMBL" id="OHX67248.1"/>
    </source>
</evidence>
<evidence type="ECO:0000259" key="3">
    <source>
        <dbReference type="Pfam" id="PF13505"/>
    </source>
</evidence>
<dbReference type="RefSeq" id="WP_044226189.1">
    <property type="nucleotide sequence ID" value="NZ_JRYR02000001.1"/>
</dbReference>
<dbReference type="SUPFAM" id="SSF56925">
    <property type="entry name" value="OMPA-like"/>
    <property type="match status" value="1"/>
</dbReference>
<evidence type="ECO:0000256" key="1">
    <source>
        <dbReference type="ARBA" id="ARBA00022729"/>
    </source>
</evidence>
<protein>
    <recommendedName>
        <fullName evidence="3">Outer membrane protein beta-barrel domain-containing protein</fullName>
    </recommendedName>
</protein>
<dbReference type="InterPro" id="IPR011250">
    <property type="entry name" value="OMP/PagP_B-barrel"/>
</dbReference>
<dbReference type="InterPro" id="IPR027385">
    <property type="entry name" value="Beta-barrel_OMP"/>
</dbReference>
<feature type="domain" description="Outer membrane protein beta-barrel" evidence="3">
    <location>
        <begin position="204"/>
        <end position="359"/>
    </location>
</feature>